<gene>
    <name evidence="3" type="ORF">BJ684DRAFT_16748</name>
</gene>
<keyword evidence="2" id="KW-1133">Transmembrane helix</keyword>
<feature type="compositionally biased region" description="Basic and acidic residues" evidence="1">
    <location>
        <begin position="171"/>
        <end position="196"/>
    </location>
</feature>
<evidence type="ECO:0000313" key="4">
    <source>
        <dbReference type="Proteomes" id="UP000267251"/>
    </source>
</evidence>
<keyword evidence="2" id="KW-0812">Transmembrane</keyword>
<sequence>QVVSVYLGIVRNQITKAENQFSRRWKVWTGSETKQEGANPEDRASWVQVWTGSETKQEGANPEDRASWVQVVPLARLFLVFRHDPTLLILFITFTLLLPLFIAFILLLASWKHVMAMVKADRPDDDPSPNEEEIIIFSDPSDKGKMEESSIGEETVEKEEEEERDEESEKQDESDKEREKKGESDKEDEKGRVVSKDEEELGVD</sequence>
<proteinExistence type="predicted"/>
<reference evidence="4" key="1">
    <citation type="journal article" date="2018" name="Nat. Microbiol.">
        <title>Leveraging single-cell genomics to expand the fungal tree of life.</title>
        <authorList>
            <person name="Ahrendt S.R."/>
            <person name="Quandt C.A."/>
            <person name="Ciobanu D."/>
            <person name="Clum A."/>
            <person name="Salamov A."/>
            <person name="Andreopoulos B."/>
            <person name="Cheng J.F."/>
            <person name="Woyke T."/>
            <person name="Pelin A."/>
            <person name="Henrissat B."/>
            <person name="Reynolds N.K."/>
            <person name="Benny G.L."/>
            <person name="Smith M.E."/>
            <person name="James T.Y."/>
            <person name="Grigoriev I.V."/>
        </authorList>
    </citation>
    <scope>NUCLEOTIDE SEQUENCE [LARGE SCALE GENOMIC DNA]</scope>
</reference>
<feature type="transmembrane region" description="Helical" evidence="2">
    <location>
        <begin position="87"/>
        <end position="109"/>
    </location>
</feature>
<protein>
    <submittedName>
        <fullName evidence="3">Uncharacterized protein</fullName>
    </submittedName>
</protein>
<feature type="non-terminal residue" evidence="3">
    <location>
        <position position="1"/>
    </location>
</feature>
<evidence type="ECO:0000256" key="2">
    <source>
        <dbReference type="SAM" id="Phobius"/>
    </source>
</evidence>
<name>A0A4P9Y1Y2_9FUNG</name>
<evidence type="ECO:0000313" key="3">
    <source>
        <dbReference type="EMBL" id="RKP12805.1"/>
    </source>
</evidence>
<keyword evidence="2" id="KW-0472">Membrane</keyword>
<feature type="region of interest" description="Disordered" evidence="1">
    <location>
        <begin position="121"/>
        <end position="204"/>
    </location>
</feature>
<feature type="compositionally biased region" description="Acidic residues" evidence="1">
    <location>
        <begin position="150"/>
        <end position="170"/>
    </location>
</feature>
<organism evidence="3 4">
    <name type="scientific">Piptocephalis cylindrospora</name>
    <dbReference type="NCBI Taxonomy" id="1907219"/>
    <lineage>
        <taxon>Eukaryota</taxon>
        <taxon>Fungi</taxon>
        <taxon>Fungi incertae sedis</taxon>
        <taxon>Zoopagomycota</taxon>
        <taxon>Zoopagomycotina</taxon>
        <taxon>Zoopagomycetes</taxon>
        <taxon>Zoopagales</taxon>
        <taxon>Piptocephalidaceae</taxon>
        <taxon>Piptocephalis</taxon>
    </lineage>
</organism>
<dbReference type="AlphaFoldDB" id="A0A4P9Y1Y2"/>
<accession>A0A4P9Y1Y2</accession>
<dbReference type="EMBL" id="KZ988200">
    <property type="protein sequence ID" value="RKP12805.1"/>
    <property type="molecule type" value="Genomic_DNA"/>
</dbReference>
<dbReference type="Proteomes" id="UP000267251">
    <property type="component" value="Unassembled WGS sequence"/>
</dbReference>
<keyword evidence="4" id="KW-1185">Reference proteome</keyword>
<feature type="compositionally biased region" description="Acidic residues" evidence="1">
    <location>
        <begin position="123"/>
        <end position="134"/>
    </location>
</feature>
<evidence type="ECO:0000256" key="1">
    <source>
        <dbReference type="SAM" id="MobiDB-lite"/>
    </source>
</evidence>